<keyword evidence="6" id="KW-1185">Reference proteome</keyword>
<keyword evidence="2" id="KW-0813">Transport</keyword>
<comment type="caution">
    <text evidence="5">The sequence shown here is derived from an EMBL/GenBank/DDBJ whole genome shotgun (WGS) entry which is preliminary data.</text>
</comment>
<dbReference type="RefSeq" id="WP_379189087.1">
    <property type="nucleotide sequence ID" value="NZ_JBHSOW010000058.1"/>
</dbReference>
<comment type="similarity">
    <text evidence="1">Belongs to the bacterial solute-binding protein 1 family.</text>
</comment>
<dbReference type="Proteomes" id="UP001596047">
    <property type="component" value="Unassembled WGS sequence"/>
</dbReference>
<evidence type="ECO:0000256" key="3">
    <source>
        <dbReference type="ARBA" id="ARBA00022729"/>
    </source>
</evidence>
<organism evidence="5 6">
    <name type="scientific">Paenibacillus solisilvae</name>
    <dbReference type="NCBI Taxonomy" id="2486751"/>
    <lineage>
        <taxon>Bacteria</taxon>
        <taxon>Bacillati</taxon>
        <taxon>Bacillota</taxon>
        <taxon>Bacilli</taxon>
        <taxon>Bacillales</taxon>
        <taxon>Paenibacillaceae</taxon>
        <taxon>Paenibacillus</taxon>
    </lineage>
</organism>
<accession>A0ABW0VY11</accession>
<dbReference type="EMBL" id="JBHSOW010000058">
    <property type="protein sequence ID" value="MFC5650525.1"/>
    <property type="molecule type" value="Genomic_DNA"/>
</dbReference>
<evidence type="ECO:0000313" key="6">
    <source>
        <dbReference type="Proteomes" id="UP001596047"/>
    </source>
</evidence>
<feature type="chain" id="PRO_5045535526" evidence="4">
    <location>
        <begin position="21"/>
        <end position="454"/>
    </location>
</feature>
<feature type="signal peptide" evidence="4">
    <location>
        <begin position="1"/>
        <end position="20"/>
    </location>
</feature>
<name>A0ABW0VY11_9BACL</name>
<protein>
    <submittedName>
        <fullName evidence="5">ABC transporter substrate-binding protein</fullName>
    </submittedName>
</protein>
<evidence type="ECO:0000256" key="2">
    <source>
        <dbReference type="ARBA" id="ARBA00022448"/>
    </source>
</evidence>
<keyword evidence="3 4" id="KW-0732">Signal</keyword>
<dbReference type="SUPFAM" id="SSF53850">
    <property type="entry name" value="Periplasmic binding protein-like II"/>
    <property type="match status" value="1"/>
</dbReference>
<dbReference type="Pfam" id="PF01547">
    <property type="entry name" value="SBP_bac_1"/>
    <property type="match status" value="1"/>
</dbReference>
<evidence type="ECO:0000256" key="4">
    <source>
        <dbReference type="SAM" id="SignalP"/>
    </source>
</evidence>
<evidence type="ECO:0000256" key="1">
    <source>
        <dbReference type="ARBA" id="ARBA00008520"/>
    </source>
</evidence>
<gene>
    <name evidence="5" type="ORF">ACFPYJ_15620</name>
</gene>
<reference evidence="6" key="1">
    <citation type="journal article" date="2019" name="Int. J. Syst. Evol. Microbiol.">
        <title>The Global Catalogue of Microorganisms (GCM) 10K type strain sequencing project: providing services to taxonomists for standard genome sequencing and annotation.</title>
        <authorList>
            <consortium name="The Broad Institute Genomics Platform"/>
            <consortium name="The Broad Institute Genome Sequencing Center for Infectious Disease"/>
            <person name="Wu L."/>
            <person name="Ma J."/>
        </authorList>
    </citation>
    <scope>NUCLEOTIDE SEQUENCE [LARGE SCALE GENOMIC DNA]</scope>
    <source>
        <strain evidence="6">CGMCC 1.3240</strain>
    </source>
</reference>
<evidence type="ECO:0000313" key="5">
    <source>
        <dbReference type="EMBL" id="MFC5650525.1"/>
    </source>
</evidence>
<dbReference type="PROSITE" id="PS51257">
    <property type="entry name" value="PROKAR_LIPOPROTEIN"/>
    <property type="match status" value="1"/>
</dbReference>
<dbReference type="InterPro" id="IPR006059">
    <property type="entry name" value="SBP"/>
</dbReference>
<dbReference type="Gene3D" id="3.40.190.10">
    <property type="entry name" value="Periplasmic binding protein-like II"/>
    <property type="match status" value="2"/>
</dbReference>
<dbReference type="PANTHER" id="PTHR30061:SF50">
    <property type="entry name" value="MALTOSE_MALTODEXTRIN-BINDING PERIPLASMIC PROTEIN"/>
    <property type="match status" value="1"/>
</dbReference>
<dbReference type="PANTHER" id="PTHR30061">
    <property type="entry name" value="MALTOSE-BINDING PERIPLASMIC PROTEIN"/>
    <property type="match status" value="1"/>
</dbReference>
<sequence>MRSISKVNMWVCISMLLALAVTGCSAPTASSGGGQAAALAANAAGLKSGGNGEPQMLSVLIKPFANDVEKAHWNTIVKAFEDKNKDIKVQFATGDVSVESGKLTTMLNSGVTPPDTIMINAGPARVGVLSKANLIIPMDDIYKKYNWQDKLNPFAYNLVSFSGKIYELPHGIDYNSIGFNKDIFQKVGAKLPTTPEEFYTSMDQMKKAGYVPIALGTRVGFGISGLYGQMLEAVAGTEAVEGLFFGDSKWTDPPFLKTTELLKEWADKGVITKEAVSLSFDDQKAIFIQKKATMTQVSNYHIGDFIAANVLDTVGITPFPVFTPGLQPKPTGGIGFSWVIPVGAKHKDLAEKWLNFIVDDYTDISYKDPNYNNIPATKRALEITPAGPILAEMVKGIKQGVGYHPTLFIGPEAKNAFLQNLPGVITGLVTPQQAMENIQAGKMKDIEAGYKLKK</sequence>
<proteinExistence type="inferred from homology"/>